<dbReference type="EMBL" id="JACKWZ010000426">
    <property type="protein sequence ID" value="KAF9407881.1"/>
    <property type="molecule type" value="Genomic_DNA"/>
</dbReference>
<dbReference type="GO" id="GO:0019216">
    <property type="term" value="P:regulation of lipid metabolic process"/>
    <property type="evidence" value="ECO:0007669"/>
    <property type="project" value="TreeGrafter"/>
</dbReference>
<dbReference type="GO" id="GO:0005739">
    <property type="term" value="C:mitochondrion"/>
    <property type="evidence" value="ECO:0007669"/>
    <property type="project" value="TreeGrafter"/>
</dbReference>
<dbReference type="Pfam" id="PF07047">
    <property type="entry name" value="OPA3"/>
    <property type="match status" value="1"/>
</dbReference>
<evidence type="ECO:0000313" key="5">
    <source>
        <dbReference type="Proteomes" id="UP000648187"/>
    </source>
</evidence>
<sequence>MSQFPLFRLATLLARQLTVPFASKIKVLQPVHRGLQLHTRGLIKKLSIFGAQVLGPLVRVMCMQELAVNNPRFRRYVCVATGRVFHACQLRMRLWTLALRQPRVLPPISEQAALDSGAKILVFEVNRQANKQDDKVLEEASQWLALLLSLEELQRELELQQQDINRLQATLRRLAPTYFPRAPLDADQPMQHSSPKSKSATKSKPTAEFDAECPPSISSKYSPSPTLKSSPPPASECPAPPTSECLPPPTTECPPPSTTECPPPSTSECPPPSTSECPPPPPSECDCPPPPKRKCVCEQ</sequence>
<keyword evidence="5" id="KW-1185">Reference proteome</keyword>
<feature type="compositionally biased region" description="Low complexity" evidence="3">
    <location>
        <begin position="214"/>
        <end position="229"/>
    </location>
</feature>
<evidence type="ECO:0000256" key="1">
    <source>
        <dbReference type="ARBA" id="ARBA00007584"/>
    </source>
</evidence>
<feature type="compositionally biased region" description="Pro residues" evidence="3">
    <location>
        <begin position="230"/>
        <end position="290"/>
    </location>
</feature>
<dbReference type="AlphaFoldDB" id="A0A835G5J3"/>
<comment type="caution">
    <text evidence="4">The sequence shown here is derived from an EMBL/GenBank/DDBJ whole genome shotgun (WGS) entry which is preliminary data.</text>
</comment>
<reference evidence="4" key="1">
    <citation type="submission" date="2020-08" db="EMBL/GenBank/DDBJ databases">
        <title>Spodoptera exigua strain:BAW_Kor-Di-RS1 Genome sequencing and assembly.</title>
        <authorList>
            <person name="Kim J."/>
            <person name="Nam H.Y."/>
            <person name="Kwon M."/>
            <person name="Choi J.H."/>
            <person name="Cho S.R."/>
            <person name="Kim G.-H."/>
        </authorList>
    </citation>
    <scope>NUCLEOTIDE SEQUENCE</scope>
    <source>
        <strain evidence="4">BAW_Kor-Di-RS1</strain>
        <tissue evidence="4">Whole-body</tissue>
    </source>
</reference>
<dbReference type="PANTHER" id="PTHR12499:SF0">
    <property type="entry name" value="OPTIC ATROPHY 3 PROTEIN"/>
    <property type="match status" value="1"/>
</dbReference>
<protein>
    <submittedName>
        <fullName evidence="4">Uncharacterized protein</fullName>
    </submittedName>
</protein>
<accession>A0A835G5J3</accession>
<gene>
    <name evidence="4" type="ORF">HW555_012252</name>
</gene>
<proteinExistence type="inferred from homology"/>
<evidence type="ECO:0000313" key="4">
    <source>
        <dbReference type="EMBL" id="KAF9407881.1"/>
    </source>
</evidence>
<feature type="region of interest" description="Disordered" evidence="3">
    <location>
        <begin position="181"/>
        <end position="292"/>
    </location>
</feature>
<dbReference type="InterPro" id="IPR010754">
    <property type="entry name" value="OPA3-like"/>
</dbReference>
<organism evidence="4 5">
    <name type="scientific">Spodoptera exigua</name>
    <name type="common">Beet armyworm</name>
    <name type="synonym">Noctua fulgens</name>
    <dbReference type="NCBI Taxonomy" id="7107"/>
    <lineage>
        <taxon>Eukaryota</taxon>
        <taxon>Metazoa</taxon>
        <taxon>Ecdysozoa</taxon>
        <taxon>Arthropoda</taxon>
        <taxon>Hexapoda</taxon>
        <taxon>Insecta</taxon>
        <taxon>Pterygota</taxon>
        <taxon>Neoptera</taxon>
        <taxon>Endopterygota</taxon>
        <taxon>Lepidoptera</taxon>
        <taxon>Glossata</taxon>
        <taxon>Ditrysia</taxon>
        <taxon>Noctuoidea</taxon>
        <taxon>Noctuidae</taxon>
        <taxon>Amphipyrinae</taxon>
        <taxon>Spodoptera</taxon>
    </lineage>
</organism>
<evidence type="ECO:0000256" key="3">
    <source>
        <dbReference type="SAM" id="MobiDB-lite"/>
    </source>
</evidence>
<evidence type="ECO:0000256" key="2">
    <source>
        <dbReference type="ARBA" id="ARBA00023054"/>
    </source>
</evidence>
<dbReference type="PANTHER" id="PTHR12499">
    <property type="entry name" value="OPTIC ATROPHY 3 PROTEIN OPA3"/>
    <property type="match status" value="1"/>
</dbReference>
<dbReference type="Proteomes" id="UP000648187">
    <property type="component" value="Unassembled WGS sequence"/>
</dbReference>
<name>A0A835G5J3_SPOEX</name>
<comment type="similarity">
    <text evidence="1">Belongs to the OPA3 family.</text>
</comment>
<keyword evidence="2" id="KW-0175">Coiled coil</keyword>
<feature type="compositionally biased region" description="Low complexity" evidence="3">
    <location>
        <begin position="193"/>
        <end position="206"/>
    </location>
</feature>